<keyword evidence="1" id="KW-0238">DNA-binding</keyword>
<dbReference type="GO" id="GO:0003677">
    <property type="term" value="F:DNA binding"/>
    <property type="evidence" value="ECO:0007669"/>
    <property type="project" value="UniProtKB-KW"/>
</dbReference>
<keyword evidence="2" id="KW-1185">Reference proteome</keyword>
<gene>
    <name evidence="1" type="ORF">INH39_08470</name>
</gene>
<name>A0ABY4AA69_9BURK</name>
<dbReference type="RefSeq" id="WP_243492812.1">
    <property type="nucleotide sequence ID" value="NZ_CP063361.1"/>
</dbReference>
<evidence type="ECO:0000313" key="1">
    <source>
        <dbReference type="EMBL" id="UOD31701.1"/>
    </source>
</evidence>
<sequence>MAGKKSGKKIRETLHMNAGKAMIVNVRGRVEGCRTHGAKHYTMVLSPSVDAYSSPQLFEIGSEVQLGEVDDEISCSCVLGGFHQILYDRPTGHLCVDVKVHRDFHTLDFISFSK</sequence>
<dbReference type="EMBL" id="CP063361">
    <property type="protein sequence ID" value="UOD31701.1"/>
    <property type="molecule type" value="Genomic_DNA"/>
</dbReference>
<proteinExistence type="predicted"/>
<dbReference type="Proteomes" id="UP000831532">
    <property type="component" value="Chromosome"/>
</dbReference>
<reference evidence="1 2" key="1">
    <citation type="submission" date="2020-10" db="EMBL/GenBank/DDBJ databases">
        <title>Genome analysis of Massilia species.</title>
        <authorList>
            <person name="Jung D.-H."/>
        </authorList>
    </citation>
    <scope>NUCLEOTIDE SEQUENCE [LARGE SCALE GENOMIC DNA]</scope>
    <source>
        <strain evidence="2">sipir</strain>
    </source>
</reference>
<protein>
    <submittedName>
        <fullName evidence="1">Single-stranded DNA-binding protein</fullName>
    </submittedName>
</protein>
<evidence type="ECO:0000313" key="2">
    <source>
        <dbReference type="Proteomes" id="UP000831532"/>
    </source>
</evidence>
<accession>A0ABY4AA69</accession>
<organism evidence="1 2">
    <name type="scientific">Massilia violaceinigra</name>
    <dbReference type="NCBI Taxonomy" id="2045208"/>
    <lineage>
        <taxon>Bacteria</taxon>
        <taxon>Pseudomonadati</taxon>
        <taxon>Pseudomonadota</taxon>
        <taxon>Betaproteobacteria</taxon>
        <taxon>Burkholderiales</taxon>
        <taxon>Oxalobacteraceae</taxon>
        <taxon>Telluria group</taxon>
        <taxon>Massilia</taxon>
    </lineage>
</organism>